<keyword evidence="1" id="KW-0812">Transmembrane</keyword>
<dbReference type="InterPro" id="IPR009030">
    <property type="entry name" value="Growth_fac_rcpt_cys_sf"/>
</dbReference>
<accession>A0DTP5</accession>
<dbReference type="SUPFAM" id="SSF57184">
    <property type="entry name" value="Growth factor receptor domain"/>
    <property type="match status" value="1"/>
</dbReference>
<dbReference type="InterPro" id="IPR006212">
    <property type="entry name" value="Furin_repeat"/>
</dbReference>
<keyword evidence="3" id="KW-1185">Reference proteome</keyword>
<dbReference type="AlphaFoldDB" id="A0DTP5"/>
<evidence type="ECO:0008006" key="4">
    <source>
        <dbReference type="Google" id="ProtNLM"/>
    </source>
</evidence>
<dbReference type="KEGG" id="ptm:GSPATT00020094001"/>
<dbReference type="Proteomes" id="UP000000600">
    <property type="component" value="Unassembled WGS sequence"/>
</dbReference>
<sequence length="1016" mass="118590">MNDDSQILTQEFQINLDNFELDSYFGYGLWSRYAPLGNIAQVGTIGILDSNCFHLHNAVSKSTQDLNLIVYDCLNYETLTIVRKIQFVTIDENWHKIEVKLDNQNFEYVWHYFQITQWPKQKRFELLIIQYPEVKLQQIVEDTLYPYKDAELILTFGGGLQIQSQNMIQILDGISKISFYPGSFLLYPLSFDKYEVSTDTAISTIQFKVECQCFSNWQTYLQNQELTWLDNILFTSQNPNCNSFSYTTWIKITNVHQTSQEFLYQIIKLSSNFENPQLTDDNLAAFQLFYKFMEGKTQLIFTTYSYTFPLVSLNLQNDPFLIKKEFDLINDIKLWHFVQVILKNNQLNISIIFYGNFIHYEYKSLLTVNQFHLVKFKLQYGNLLQTPNNYLSVNFVDTQFYNCFENIVVPEVHCHISCEDCDGPTSTNCLSCSKASNRIFKSEQKSCVCPYNTIDDQQCKDFQSYNAVLVKENTNDQKCLQGYFQFEEKCTKCPSIIRSTSITCLECYLYPQTWANDAFCQTNSFNNLQGTVTQYWQNVQQNFIYDGNDLLPRYSSYSEDLNEYLNIEFEQSLAQFRNFCFQGSSPFAIQRDQNQCYNCAMKSCLNCQIIASKAICLKCELVSELVDGICNDKHQPGYTEQKICQTPYYRTSTYECKLCSIENCQYCFEYLSNDLTKCTLYKNFQPFGFDDSYHLGCALCKDGFIFDFTSGICKYQQPQIINCIRSYINLQGQEICTLSTEDNFNVAPEIINCNRYIANCNQCLQTPQKVIKCILCEDGYATSVITGQCDKCKIQYAKICIEGDFFLMDEWVQLIQSFLMQFLPDQYLYPKPELELMRKQLPFECYPGYKPDHTGFCIKYCDSDCLQCVLNQDTPNSYQCVQCPLNYYKSPIISSESGKCMQCPQLCQLCQSRTEQEIKNINPYFVVTDQTIKYTYKCLEKAPDENIVIDPYNNIAKYCENSICTDNIQYQVIKIYDHSLMLIVIIVSLFSYNGFHMIIMAHKLNWIMLINQVELV</sequence>
<keyword evidence="1" id="KW-1133">Transmembrane helix</keyword>
<dbReference type="GeneID" id="5039594"/>
<dbReference type="EMBL" id="CT868574">
    <property type="protein sequence ID" value="CAK86412.1"/>
    <property type="molecule type" value="Genomic_DNA"/>
</dbReference>
<gene>
    <name evidence="2" type="ORF">GSPATT00020094001</name>
</gene>
<name>A0DTP5_PARTE</name>
<dbReference type="RefSeq" id="XP_001453809.1">
    <property type="nucleotide sequence ID" value="XM_001453772.1"/>
</dbReference>
<protein>
    <recommendedName>
        <fullName evidence="4">Laminin EGF-like domain-containing protein</fullName>
    </recommendedName>
</protein>
<dbReference type="HOGENOM" id="CLU_011591_0_0_1"/>
<feature type="transmembrane region" description="Helical" evidence="1">
    <location>
        <begin position="980"/>
        <end position="999"/>
    </location>
</feature>
<keyword evidence="1" id="KW-0472">Membrane</keyword>
<evidence type="ECO:0000313" key="2">
    <source>
        <dbReference type="EMBL" id="CAK86412.1"/>
    </source>
</evidence>
<evidence type="ECO:0000256" key="1">
    <source>
        <dbReference type="SAM" id="Phobius"/>
    </source>
</evidence>
<reference evidence="2 3" key="1">
    <citation type="journal article" date="2006" name="Nature">
        <title>Global trends of whole-genome duplications revealed by the ciliate Paramecium tetraurelia.</title>
        <authorList>
            <consortium name="Genoscope"/>
            <person name="Aury J.-M."/>
            <person name="Jaillon O."/>
            <person name="Duret L."/>
            <person name="Noel B."/>
            <person name="Jubin C."/>
            <person name="Porcel B.M."/>
            <person name="Segurens B."/>
            <person name="Daubin V."/>
            <person name="Anthouard V."/>
            <person name="Aiach N."/>
            <person name="Arnaiz O."/>
            <person name="Billaut A."/>
            <person name="Beisson J."/>
            <person name="Blanc I."/>
            <person name="Bouhouche K."/>
            <person name="Camara F."/>
            <person name="Duharcourt S."/>
            <person name="Guigo R."/>
            <person name="Gogendeau D."/>
            <person name="Katinka M."/>
            <person name="Keller A.-M."/>
            <person name="Kissmehl R."/>
            <person name="Klotz C."/>
            <person name="Koll F."/>
            <person name="Le Moue A."/>
            <person name="Lepere C."/>
            <person name="Malinsky S."/>
            <person name="Nowacki M."/>
            <person name="Nowak J.K."/>
            <person name="Plattner H."/>
            <person name="Poulain J."/>
            <person name="Ruiz F."/>
            <person name="Serrano V."/>
            <person name="Zagulski M."/>
            <person name="Dessen P."/>
            <person name="Betermier M."/>
            <person name="Weissenbach J."/>
            <person name="Scarpelli C."/>
            <person name="Schachter V."/>
            <person name="Sperling L."/>
            <person name="Meyer E."/>
            <person name="Cohen J."/>
            <person name="Wincker P."/>
        </authorList>
    </citation>
    <scope>NUCLEOTIDE SEQUENCE [LARGE SCALE GENOMIC DNA]</scope>
    <source>
        <strain evidence="2 3">Stock d4-2</strain>
    </source>
</reference>
<dbReference type="OMA" id="EMASINF"/>
<dbReference type="InParanoid" id="A0DTP5"/>
<dbReference type="OrthoDB" id="319522at2759"/>
<organism evidence="2 3">
    <name type="scientific">Paramecium tetraurelia</name>
    <dbReference type="NCBI Taxonomy" id="5888"/>
    <lineage>
        <taxon>Eukaryota</taxon>
        <taxon>Sar</taxon>
        <taxon>Alveolata</taxon>
        <taxon>Ciliophora</taxon>
        <taxon>Intramacronucleata</taxon>
        <taxon>Oligohymenophorea</taxon>
        <taxon>Peniculida</taxon>
        <taxon>Parameciidae</taxon>
        <taxon>Paramecium</taxon>
    </lineage>
</organism>
<evidence type="ECO:0000313" key="3">
    <source>
        <dbReference type="Proteomes" id="UP000000600"/>
    </source>
</evidence>
<dbReference type="CDD" id="cd00064">
    <property type="entry name" value="FU"/>
    <property type="match status" value="1"/>
</dbReference>
<proteinExistence type="predicted"/>